<dbReference type="PANTHER" id="PTHR30328">
    <property type="entry name" value="TRANSCRIPTIONAL REPRESSOR"/>
    <property type="match status" value="1"/>
</dbReference>
<evidence type="ECO:0000313" key="5">
    <source>
        <dbReference type="EMBL" id="TFD96884.1"/>
    </source>
</evidence>
<dbReference type="InterPro" id="IPR036271">
    <property type="entry name" value="Tet_transcr_reg_TetR-rel_C_sf"/>
</dbReference>
<gene>
    <name evidence="5" type="ORF">E2605_08710</name>
</gene>
<proteinExistence type="predicted"/>
<dbReference type="EMBL" id="SOML01000004">
    <property type="protein sequence ID" value="TFD96884.1"/>
    <property type="molecule type" value="Genomic_DNA"/>
</dbReference>
<evidence type="ECO:0000313" key="6">
    <source>
        <dbReference type="Proteomes" id="UP000297861"/>
    </source>
</evidence>
<evidence type="ECO:0000259" key="4">
    <source>
        <dbReference type="PROSITE" id="PS50977"/>
    </source>
</evidence>
<keyword evidence="6" id="KW-1185">Reference proteome</keyword>
<evidence type="ECO:0000256" key="2">
    <source>
        <dbReference type="PROSITE-ProRule" id="PRU00335"/>
    </source>
</evidence>
<dbReference type="Pfam" id="PF00440">
    <property type="entry name" value="TetR_N"/>
    <property type="match status" value="1"/>
</dbReference>
<feature type="domain" description="HTH tetR-type" evidence="4">
    <location>
        <begin position="6"/>
        <end position="66"/>
    </location>
</feature>
<sequence>MSIKETDSEKLILEAAEAEFIEKGYGKSRTTEIAKRAGVNHAMLHYYFRTKENLFEVVFKKKAKLMSEVLLFSFTMDLPFLEKIKKGIEDHFDLLAKNPGLPNFIFNEIAHDDRLRTLFVNVIKEKAKAIRDSLKQEIDNEVEKGTIRYIDAYDLLFSIVSLNIFVFIGKPLVLGILELDEDQFLRFLEHRKQVNVEIILNRLQL</sequence>
<dbReference type="RefSeq" id="WP_026626801.1">
    <property type="nucleotide sequence ID" value="NZ_JAWZLG010000063.1"/>
</dbReference>
<dbReference type="InterPro" id="IPR050109">
    <property type="entry name" value="HTH-type_TetR-like_transc_reg"/>
</dbReference>
<evidence type="ECO:0000256" key="3">
    <source>
        <dbReference type="SAM" id="Phobius"/>
    </source>
</evidence>
<dbReference type="PANTHER" id="PTHR30328:SF54">
    <property type="entry name" value="HTH-TYPE TRANSCRIPTIONAL REPRESSOR SCO4008"/>
    <property type="match status" value="1"/>
</dbReference>
<dbReference type="PRINTS" id="PR00455">
    <property type="entry name" value="HTHTETR"/>
</dbReference>
<keyword evidence="1 2" id="KW-0238">DNA-binding</keyword>
<keyword evidence="3" id="KW-0812">Transmembrane</keyword>
<comment type="caution">
    <text evidence="5">The sequence shown here is derived from an EMBL/GenBank/DDBJ whole genome shotgun (WGS) entry which is preliminary data.</text>
</comment>
<organism evidence="5 6">
    <name type="scientific">Dysgonomonas capnocytophagoides</name>
    <dbReference type="NCBI Taxonomy" id="45254"/>
    <lineage>
        <taxon>Bacteria</taxon>
        <taxon>Pseudomonadati</taxon>
        <taxon>Bacteroidota</taxon>
        <taxon>Bacteroidia</taxon>
        <taxon>Bacteroidales</taxon>
        <taxon>Dysgonomonadaceae</taxon>
        <taxon>Dysgonomonas</taxon>
    </lineage>
</organism>
<name>A0A4Y8L3Y5_9BACT</name>
<dbReference type="STRING" id="1121485.GCA_000426485_02962"/>
<dbReference type="PROSITE" id="PS50977">
    <property type="entry name" value="HTH_TETR_2"/>
    <property type="match status" value="1"/>
</dbReference>
<keyword evidence="3" id="KW-1133">Transmembrane helix</keyword>
<dbReference type="SUPFAM" id="SSF46689">
    <property type="entry name" value="Homeodomain-like"/>
    <property type="match status" value="1"/>
</dbReference>
<dbReference type="OrthoDB" id="9789566at2"/>
<accession>A0A4Y8L3Y5</accession>
<dbReference type="Proteomes" id="UP000297861">
    <property type="component" value="Unassembled WGS sequence"/>
</dbReference>
<dbReference type="Gene3D" id="1.10.357.10">
    <property type="entry name" value="Tetracycline Repressor, domain 2"/>
    <property type="match status" value="1"/>
</dbReference>
<dbReference type="GO" id="GO:0003677">
    <property type="term" value="F:DNA binding"/>
    <property type="evidence" value="ECO:0007669"/>
    <property type="project" value="UniProtKB-UniRule"/>
</dbReference>
<dbReference type="AlphaFoldDB" id="A0A4Y8L3Y5"/>
<keyword evidence="3" id="KW-0472">Membrane</keyword>
<feature type="transmembrane region" description="Helical" evidence="3">
    <location>
        <begin position="155"/>
        <end position="177"/>
    </location>
</feature>
<protein>
    <submittedName>
        <fullName evidence="5">TetR/AcrR family transcriptional regulator</fullName>
    </submittedName>
</protein>
<evidence type="ECO:0000256" key="1">
    <source>
        <dbReference type="ARBA" id="ARBA00023125"/>
    </source>
</evidence>
<dbReference type="InterPro" id="IPR009057">
    <property type="entry name" value="Homeodomain-like_sf"/>
</dbReference>
<dbReference type="SUPFAM" id="SSF48498">
    <property type="entry name" value="Tetracyclin repressor-like, C-terminal domain"/>
    <property type="match status" value="1"/>
</dbReference>
<feature type="DNA-binding region" description="H-T-H motif" evidence="2">
    <location>
        <begin position="29"/>
        <end position="48"/>
    </location>
</feature>
<reference evidence="5 6" key="1">
    <citation type="submission" date="2019-03" db="EMBL/GenBank/DDBJ databases">
        <title>San Antonio Military Medical Center submission to MRSN (WRAIR), pending publication.</title>
        <authorList>
            <person name="Blyth D.M."/>
            <person name="Mccarthy S.L."/>
            <person name="Schall S.E."/>
            <person name="Stam J.A."/>
            <person name="Ong A.C."/>
            <person name="Mcgann P.T."/>
        </authorList>
    </citation>
    <scope>NUCLEOTIDE SEQUENCE [LARGE SCALE GENOMIC DNA]</scope>
    <source>
        <strain evidence="5 6">MRSN571793</strain>
    </source>
</reference>
<dbReference type="InterPro" id="IPR001647">
    <property type="entry name" value="HTH_TetR"/>
</dbReference>